<dbReference type="KEGG" id="jte:ASJ30_10560"/>
<reference evidence="1 3" key="1">
    <citation type="submission" date="2015-11" db="EMBL/GenBank/DDBJ databases">
        <authorList>
            <person name="Zhang Y."/>
            <person name="Guo Z."/>
        </authorList>
    </citation>
    <scope>NUCLEOTIDE SEQUENCE [LARGE SCALE GENOMIC DNA]</scope>
    <source>
        <strain evidence="1 3">YFY001</strain>
    </source>
</reference>
<dbReference type="Proteomes" id="UP000182938">
    <property type="component" value="Chromosome"/>
</dbReference>
<reference evidence="2 4" key="2">
    <citation type="submission" date="2017-04" db="EMBL/GenBank/DDBJ databases">
        <authorList>
            <person name="Afonso C.L."/>
            <person name="Miller P.J."/>
            <person name="Scott M.A."/>
            <person name="Spackman E."/>
            <person name="Goraichik I."/>
            <person name="Dimitrov K.M."/>
            <person name="Suarez D.L."/>
            <person name="Swayne D.E."/>
        </authorList>
    </citation>
    <scope>NUCLEOTIDE SEQUENCE [LARGE SCALE GENOMIC DNA]</scope>
    <source>
        <strain evidence="2 4">CGMCC 1.12511</strain>
    </source>
</reference>
<evidence type="ECO:0000313" key="4">
    <source>
        <dbReference type="Proteomes" id="UP000192634"/>
    </source>
</evidence>
<dbReference type="PANTHER" id="PTHR14136:SF17">
    <property type="entry name" value="BTB_POZ DOMAIN-CONTAINING PROTEIN KCTD9"/>
    <property type="match status" value="1"/>
</dbReference>
<dbReference type="InterPro" id="IPR001646">
    <property type="entry name" value="5peptide_repeat"/>
</dbReference>
<protein>
    <submittedName>
        <fullName evidence="2">Uncharacterized protein YjbI, contains pentapeptide repeats</fullName>
    </submittedName>
</protein>
<dbReference type="Proteomes" id="UP000192634">
    <property type="component" value="Unassembled WGS sequence"/>
</dbReference>
<name>A0A1L3MHM0_9MICO</name>
<dbReference type="InterPro" id="IPR051082">
    <property type="entry name" value="Pentapeptide-BTB/POZ_domain"/>
</dbReference>
<evidence type="ECO:0000313" key="3">
    <source>
        <dbReference type="Proteomes" id="UP000182938"/>
    </source>
</evidence>
<dbReference type="SUPFAM" id="SSF141571">
    <property type="entry name" value="Pentapeptide repeat-like"/>
    <property type="match status" value="1"/>
</dbReference>
<organism evidence="1 3">
    <name type="scientific">Janibacter indicus</name>
    <dbReference type="NCBI Taxonomy" id="857417"/>
    <lineage>
        <taxon>Bacteria</taxon>
        <taxon>Bacillati</taxon>
        <taxon>Actinomycetota</taxon>
        <taxon>Actinomycetes</taxon>
        <taxon>Micrococcales</taxon>
        <taxon>Intrasporangiaceae</taxon>
        <taxon>Janibacter</taxon>
    </lineage>
</organism>
<dbReference type="PANTHER" id="PTHR14136">
    <property type="entry name" value="BTB_POZ DOMAIN-CONTAINING PROTEIN KCTD9"/>
    <property type="match status" value="1"/>
</dbReference>
<dbReference type="EMBL" id="FWXN01000011">
    <property type="protein sequence ID" value="SMC84173.1"/>
    <property type="molecule type" value="Genomic_DNA"/>
</dbReference>
<accession>A0A1W2CG27</accession>
<dbReference type="OrthoDB" id="2579959at2"/>
<dbReference type="RefSeq" id="WP_072625067.1">
    <property type="nucleotide sequence ID" value="NZ_CBDRLL010000008.1"/>
</dbReference>
<keyword evidence="3" id="KW-1185">Reference proteome</keyword>
<proteinExistence type="predicted"/>
<gene>
    <name evidence="1" type="ORF">ASJ30_10560</name>
    <name evidence="2" type="ORF">SAMN06296429_111100</name>
</gene>
<dbReference type="Gene3D" id="2.160.20.80">
    <property type="entry name" value="E3 ubiquitin-protein ligase SopA"/>
    <property type="match status" value="1"/>
</dbReference>
<evidence type="ECO:0000313" key="1">
    <source>
        <dbReference type="EMBL" id="APH01913.1"/>
    </source>
</evidence>
<sequence>MPTLAEQVDGRTSIVDEVLTGSMGEGEVLSGVELVGCTLRDAQLAGATLAGVRLEGCALERVDLSRVRLPDAVVDGCTFTGCKALATSWSMQRAPVLAPDPSTWVECQLAMGSFGGLDLSGARFERCVLTDADFDEAVLREAVLDDCSLAGARFVRADLREADLRTARDYVIDVGDARVAGLRVDAVGALGLLAPFGVVVG</sequence>
<dbReference type="AlphaFoldDB" id="A0A1L3MHM0"/>
<accession>A0A1L3MHM0</accession>
<dbReference type="Pfam" id="PF00805">
    <property type="entry name" value="Pentapeptide"/>
    <property type="match status" value="2"/>
</dbReference>
<evidence type="ECO:0000313" key="2">
    <source>
        <dbReference type="EMBL" id="SMC84173.1"/>
    </source>
</evidence>
<dbReference type="EMBL" id="CP013290">
    <property type="protein sequence ID" value="APH01913.1"/>
    <property type="molecule type" value="Genomic_DNA"/>
</dbReference>